<keyword evidence="2 5" id="KW-0238">DNA-binding</keyword>
<evidence type="ECO:0000256" key="2">
    <source>
        <dbReference type="ARBA" id="ARBA00023125"/>
    </source>
</evidence>
<dbReference type="PROSITE" id="PS52050">
    <property type="entry name" value="WYL"/>
    <property type="match status" value="1"/>
</dbReference>
<name>A0A1G7U534_9ACTN</name>
<dbReference type="PIRSF" id="PIRSF016838">
    <property type="entry name" value="PafC"/>
    <property type="match status" value="1"/>
</dbReference>
<evidence type="ECO:0000256" key="1">
    <source>
        <dbReference type="ARBA" id="ARBA00023015"/>
    </source>
</evidence>
<sequence length="324" mass="35252">MADSVARLLTLLSLLQSPRERPGSELADRLGVTDRTVRRDIDRLRGLGYPIEATLGTLGGYRLAAGQAMPPLLLDDEEAVAVAVGIRAAAGMAVDGLGEASARALTKLTQVLPARLRQRVSVLAAATMPVIGDDPQVDVDVLTALAGAIARMEKVRFEYRSADGTETRRLADPVGLVAHRRRWYLVAFDDDRREWRTYRVDRVSEPRPTGMRASPPELPADSPADYVAGRRSDWGTVVHQVEVTFDAPLSAVVGRLGDGPAEVRAINAKQCRMTAERDDPLPWLAERMLALGCEFEVHSPPELAEVLAELGTRATRAARSIRPV</sequence>
<dbReference type="InterPro" id="IPR036388">
    <property type="entry name" value="WH-like_DNA-bd_sf"/>
</dbReference>
<protein>
    <submittedName>
        <fullName evidence="5">Predicted DNA-binding transcriptional regulator YafY, contains an HTH and WYL domains</fullName>
    </submittedName>
</protein>
<dbReference type="Pfam" id="PF08279">
    <property type="entry name" value="HTH_11"/>
    <property type="match status" value="1"/>
</dbReference>
<dbReference type="GO" id="GO:0003677">
    <property type="term" value="F:DNA binding"/>
    <property type="evidence" value="ECO:0007669"/>
    <property type="project" value="UniProtKB-KW"/>
</dbReference>
<dbReference type="InterPro" id="IPR028349">
    <property type="entry name" value="PafC-like"/>
</dbReference>
<dbReference type="PANTHER" id="PTHR34580:SF3">
    <property type="entry name" value="PROTEIN PAFB"/>
    <property type="match status" value="1"/>
</dbReference>
<evidence type="ECO:0000313" key="6">
    <source>
        <dbReference type="Proteomes" id="UP000198923"/>
    </source>
</evidence>
<dbReference type="Proteomes" id="UP000198923">
    <property type="component" value="Unassembled WGS sequence"/>
</dbReference>
<dbReference type="InterPro" id="IPR013196">
    <property type="entry name" value="HTH_11"/>
</dbReference>
<dbReference type="Pfam" id="PF13280">
    <property type="entry name" value="WYL"/>
    <property type="match status" value="1"/>
</dbReference>
<dbReference type="RefSeq" id="WP_093168893.1">
    <property type="nucleotide sequence ID" value="NZ_FNCN01000004.1"/>
</dbReference>
<dbReference type="Gene3D" id="1.10.10.10">
    <property type="entry name" value="Winged helix-like DNA-binding domain superfamily/Winged helix DNA-binding domain"/>
    <property type="match status" value="1"/>
</dbReference>
<proteinExistence type="predicted"/>
<dbReference type="InterPro" id="IPR026881">
    <property type="entry name" value="WYL_dom"/>
</dbReference>
<dbReference type="InterPro" id="IPR018356">
    <property type="entry name" value="Tscrpt_reg_HTH_DeoR_CS"/>
</dbReference>
<evidence type="ECO:0000259" key="4">
    <source>
        <dbReference type="PROSITE" id="PS51000"/>
    </source>
</evidence>
<dbReference type="AlphaFoldDB" id="A0A1G7U534"/>
<dbReference type="SUPFAM" id="SSF46785">
    <property type="entry name" value="Winged helix' DNA-binding domain"/>
    <property type="match status" value="1"/>
</dbReference>
<dbReference type="GO" id="GO:0003700">
    <property type="term" value="F:DNA-binding transcription factor activity"/>
    <property type="evidence" value="ECO:0007669"/>
    <property type="project" value="InterPro"/>
</dbReference>
<dbReference type="PANTHER" id="PTHR34580">
    <property type="match status" value="1"/>
</dbReference>
<keyword evidence="3" id="KW-0804">Transcription</keyword>
<dbReference type="InterPro" id="IPR051534">
    <property type="entry name" value="CBASS_pafABC_assoc_protein"/>
</dbReference>
<dbReference type="STRING" id="504805.SAMN05421505_104101"/>
<organism evidence="5 6">
    <name type="scientific">Sinosporangium album</name>
    <dbReference type="NCBI Taxonomy" id="504805"/>
    <lineage>
        <taxon>Bacteria</taxon>
        <taxon>Bacillati</taxon>
        <taxon>Actinomycetota</taxon>
        <taxon>Actinomycetes</taxon>
        <taxon>Streptosporangiales</taxon>
        <taxon>Streptosporangiaceae</taxon>
        <taxon>Sinosporangium</taxon>
    </lineage>
</organism>
<dbReference type="PROSITE" id="PS00894">
    <property type="entry name" value="HTH_DEOR_1"/>
    <property type="match status" value="1"/>
</dbReference>
<evidence type="ECO:0000313" key="5">
    <source>
        <dbReference type="EMBL" id="SDG42524.1"/>
    </source>
</evidence>
<dbReference type="EMBL" id="FNCN01000004">
    <property type="protein sequence ID" value="SDG42524.1"/>
    <property type="molecule type" value="Genomic_DNA"/>
</dbReference>
<dbReference type="PROSITE" id="PS51000">
    <property type="entry name" value="HTH_DEOR_2"/>
    <property type="match status" value="1"/>
</dbReference>
<reference evidence="5 6" key="1">
    <citation type="submission" date="2016-10" db="EMBL/GenBank/DDBJ databases">
        <authorList>
            <person name="de Groot N.N."/>
        </authorList>
    </citation>
    <scope>NUCLEOTIDE SEQUENCE [LARGE SCALE GENOMIC DNA]</scope>
    <source>
        <strain evidence="5 6">CPCC 201354</strain>
    </source>
</reference>
<keyword evidence="6" id="KW-1185">Reference proteome</keyword>
<evidence type="ECO:0000256" key="3">
    <source>
        <dbReference type="ARBA" id="ARBA00023163"/>
    </source>
</evidence>
<accession>A0A1G7U534</accession>
<keyword evidence="1" id="KW-0805">Transcription regulation</keyword>
<dbReference type="InterPro" id="IPR001034">
    <property type="entry name" value="DeoR_HTH"/>
</dbReference>
<dbReference type="OrthoDB" id="3616433at2"/>
<dbReference type="InterPro" id="IPR036390">
    <property type="entry name" value="WH_DNA-bd_sf"/>
</dbReference>
<gene>
    <name evidence="5" type="ORF">SAMN05421505_104101</name>
</gene>
<feature type="domain" description="HTH deoR-type" evidence="4">
    <location>
        <begin position="4"/>
        <end position="63"/>
    </location>
</feature>